<dbReference type="Proteomes" id="UP001216139">
    <property type="component" value="Chromosome"/>
</dbReference>
<organism evidence="1 2">
    <name type="scientific">Mucilaginibacter jinjuensis</name>
    <dbReference type="NCBI Taxonomy" id="1176721"/>
    <lineage>
        <taxon>Bacteria</taxon>
        <taxon>Pseudomonadati</taxon>
        <taxon>Bacteroidota</taxon>
        <taxon>Sphingobacteriia</taxon>
        <taxon>Sphingobacteriales</taxon>
        <taxon>Sphingobacteriaceae</taxon>
        <taxon>Mucilaginibacter</taxon>
    </lineage>
</organism>
<name>A0ABY7TET6_9SPHI</name>
<dbReference type="EMBL" id="CP117167">
    <property type="protein sequence ID" value="WCT13687.1"/>
    <property type="molecule type" value="Genomic_DNA"/>
</dbReference>
<accession>A0ABY7TET6</accession>
<dbReference type="RefSeq" id="WP_273631993.1">
    <property type="nucleotide sequence ID" value="NZ_CP117167.1"/>
</dbReference>
<protein>
    <submittedName>
        <fullName evidence="1">Uncharacterized protein</fullName>
    </submittedName>
</protein>
<keyword evidence="2" id="KW-1185">Reference proteome</keyword>
<proteinExistence type="predicted"/>
<sequence length="318" mass="35518">MKKYLILLSLFLFITTLKSLAQYSGVFYVAGDLDKFYPVIFQDLSWGNNKATEFEVGRSNVHTDASWRGSLIAKFRVHTTNYGHGSNFIDADIRQFSPYSGPMIGGWTDGTSSNGDQVVIIWFKGGTNHYYFNSPVNITPVVYDGVQNALPYQETNGPARSYKTGVDLYVNPNGLSGGGTAFFNGGGISYFGSNVGIGTYNPGNYQLAVAGNVHAQAVNVDMTGWSDFVFEPSYKLTSLADVKNYIDQNHHLPDVPSEEQVKKDGIDFGQMNSKLLKKIEELTLYLIDQNKYMLKQNKQILRLQKEVKQLKTEHHNSK</sequence>
<gene>
    <name evidence="1" type="ORF">PQO05_07025</name>
</gene>
<reference evidence="1 2" key="1">
    <citation type="submission" date="2023-02" db="EMBL/GenBank/DDBJ databases">
        <title>Genome sequence of Mucilaginibacter jinjuensis strain KACC 16571.</title>
        <authorList>
            <person name="Kim S."/>
            <person name="Heo J."/>
            <person name="Kwon S.-W."/>
        </authorList>
    </citation>
    <scope>NUCLEOTIDE SEQUENCE [LARGE SCALE GENOMIC DNA]</scope>
    <source>
        <strain evidence="1 2">KACC 16571</strain>
    </source>
</reference>
<evidence type="ECO:0000313" key="2">
    <source>
        <dbReference type="Proteomes" id="UP001216139"/>
    </source>
</evidence>
<evidence type="ECO:0000313" key="1">
    <source>
        <dbReference type="EMBL" id="WCT13687.1"/>
    </source>
</evidence>